<dbReference type="CDD" id="cd06060">
    <property type="entry name" value="misato"/>
    <property type="match status" value="1"/>
</dbReference>
<dbReference type="PANTHER" id="PTHR13391">
    <property type="entry name" value="MITOCHONDRIAL DISTRIBUTION REGULATOR MISATO"/>
    <property type="match status" value="1"/>
</dbReference>
<keyword evidence="8" id="KW-1185">Reference proteome</keyword>
<dbReference type="Gene3D" id="3.40.50.1440">
    <property type="entry name" value="Tubulin/FtsZ, GTPase domain"/>
    <property type="match status" value="1"/>
</dbReference>
<name>A0AAV8CA72_9POAL</name>
<dbReference type="Pfam" id="PF10644">
    <property type="entry name" value="Misat_Tub_SegII"/>
    <property type="match status" value="1"/>
</dbReference>
<dbReference type="InterPro" id="IPR029209">
    <property type="entry name" value="DML1/Misato_tubulin"/>
</dbReference>
<dbReference type="AlphaFoldDB" id="A0AAV8CA72"/>
<reference evidence="7" key="1">
    <citation type="submission" date="2022-08" db="EMBL/GenBank/DDBJ databases">
        <authorList>
            <person name="Marques A."/>
        </authorList>
    </citation>
    <scope>NUCLEOTIDE SEQUENCE</scope>
    <source>
        <strain evidence="7">RhyPub2mFocal</strain>
        <tissue evidence="7">Leaves</tissue>
    </source>
</reference>
<dbReference type="Pfam" id="PF14881">
    <property type="entry name" value="Tubulin_3"/>
    <property type="match status" value="1"/>
</dbReference>
<dbReference type="InterPro" id="IPR036525">
    <property type="entry name" value="Tubulin/FtsZ_GTPase_sf"/>
</dbReference>
<dbReference type="InterPro" id="IPR049942">
    <property type="entry name" value="DML1/Misato"/>
</dbReference>
<keyword evidence="4" id="KW-0812">Transmembrane</keyword>
<evidence type="ECO:0000259" key="6">
    <source>
        <dbReference type="Pfam" id="PF14881"/>
    </source>
</evidence>
<keyword evidence="3" id="KW-0496">Mitochondrion</keyword>
<dbReference type="EMBL" id="JAMFTS010000005">
    <property type="protein sequence ID" value="KAJ4751331.1"/>
    <property type="molecule type" value="Genomic_DNA"/>
</dbReference>
<dbReference type="GO" id="GO:0007005">
    <property type="term" value="P:mitochondrion organization"/>
    <property type="evidence" value="ECO:0007669"/>
    <property type="project" value="InterPro"/>
</dbReference>
<protein>
    <submittedName>
        <fullName evidence="7">Protein misato-like protein 1</fullName>
    </submittedName>
</protein>
<accession>A0AAV8CA72</accession>
<evidence type="ECO:0000256" key="2">
    <source>
        <dbReference type="ARBA" id="ARBA00008507"/>
    </source>
</evidence>
<organism evidence="7 8">
    <name type="scientific">Rhynchospora pubera</name>
    <dbReference type="NCBI Taxonomy" id="906938"/>
    <lineage>
        <taxon>Eukaryota</taxon>
        <taxon>Viridiplantae</taxon>
        <taxon>Streptophyta</taxon>
        <taxon>Embryophyta</taxon>
        <taxon>Tracheophyta</taxon>
        <taxon>Spermatophyta</taxon>
        <taxon>Magnoliopsida</taxon>
        <taxon>Liliopsida</taxon>
        <taxon>Poales</taxon>
        <taxon>Cyperaceae</taxon>
        <taxon>Cyperoideae</taxon>
        <taxon>Rhynchosporeae</taxon>
        <taxon>Rhynchospora</taxon>
    </lineage>
</organism>
<evidence type="ECO:0000313" key="7">
    <source>
        <dbReference type="EMBL" id="KAJ4751331.1"/>
    </source>
</evidence>
<feature type="transmembrane region" description="Helical" evidence="4">
    <location>
        <begin position="23"/>
        <end position="42"/>
    </location>
</feature>
<evidence type="ECO:0000259" key="5">
    <source>
        <dbReference type="Pfam" id="PF10644"/>
    </source>
</evidence>
<comment type="similarity">
    <text evidence="2">Belongs to the misato family.</text>
</comment>
<dbReference type="Proteomes" id="UP001140206">
    <property type="component" value="Chromosome 5"/>
</dbReference>
<dbReference type="GO" id="GO:0005739">
    <property type="term" value="C:mitochondrion"/>
    <property type="evidence" value="ECO:0007669"/>
    <property type="project" value="UniProtKB-SubCell"/>
</dbReference>
<comment type="caution">
    <text evidence="7">The sequence shown here is derived from an EMBL/GenBank/DDBJ whole genome shotgun (WGS) entry which is preliminary data.</text>
</comment>
<evidence type="ECO:0000313" key="8">
    <source>
        <dbReference type="Proteomes" id="UP001140206"/>
    </source>
</evidence>
<dbReference type="SUPFAM" id="SSF52490">
    <property type="entry name" value="Tubulin nucleotide-binding domain-like"/>
    <property type="match status" value="1"/>
</dbReference>
<evidence type="ECO:0000256" key="1">
    <source>
        <dbReference type="ARBA" id="ARBA00004173"/>
    </source>
</evidence>
<gene>
    <name evidence="7" type="ORF">LUZ62_085736</name>
</gene>
<proteinExistence type="inferred from homology"/>
<dbReference type="InterPro" id="IPR019605">
    <property type="entry name" value="Misato_II_tubulin-like"/>
</dbReference>
<evidence type="ECO:0000256" key="3">
    <source>
        <dbReference type="ARBA" id="ARBA00023128"/>
    </source>
</evidence>
<evidence type="ECO:0000256" key="4">
    <source>
        <dbReference type="SAM" id="Phobius"/>
    </source>
</evidence>
<feature type="domain" description="DML1/Misato tubulin" evidence="6">
    <location>
        <begin position="231"/>
        <end position="409"/>
    </location>
</feature>
<feature type="domain" description="Misato Segment II tubulin-like" evidence="5">
    <location>
        <begin position="90"/>
        <end position="210"/>
    </location>
</feature>
<dbReference type="PANTHER" id="PTHR13391:SF0">
    <property type="entry name" value="PROTEIN MISATO HOMOLOG 1"/>
    <property type="match status" value="1"/>
</dbReference>
<keyword evidence="4" id="KW-1133">Transmembrane helix</keyword>
<sequence>MGFAPVNIHYHLPIDLRVGGSKFFFFFFPLFALSIFFHSSALRPFLSSPPFSDYSFFESSGIHRHTPRLSICRLRAPIIKGRANELNKMREIVTIQVGDFANFIGSHFWNFQDELLGLAEDDGADPIFKNNFMDMDVLYRTGLTHQGAYTYCPRLISIGSQGSLGTLSSSGSLYGDSSSSDATDTLTWKGAVTKLAENPREKNLFLKSLSEEGEDDPNIEDKDRVQCLERDIKFWSDFSKVHFHSKSLYELNGAWTDFQNFDNFGDGKEVLLGGLHMEELNDRLRFFVEECDHVQGIQCTVDDSGGFSAVASEFLENIADDYTNIPVLLYSVRDTFSYTDATKQRKLITRSLHDAVSLSKLSTYSSLIVPVGLPSLGGLAPSLCVRDEKNFHSSAVYASAIHSISAPFRFKPAGPISNTTYAAGSLDIGEIIHILAGQNRQNMVAILDVSMPAPSLSDKANPGGILNSFHALGTEIGDDSEDLYMDESLILNGALFSGADWASVSQVKDSICNVYDKGLRVKPRPSHLSISLTPLPIPLPFPSIFPTTTGRRGEILADQPLEGPPKGSLEVESVPVMTRLRSSIAIKPFIECRYNNLLRHGMLRGAKGAGLLRDWGFGKDEVDDMGEHLSKMLRIFNPSSEMTSDSD</sequence>
<comment type="subcellular location">
    <subcellularLocation>
        <location evidence="1">Mitochondrion</location>
    </subcellularLocation>
</comment>
<keyword evidence="4" id="KW-0472">Membrane</keyword>